<dbReference type="PROSITE" id="PS51257">
    <property type="entry name" value="PROKAR_LIPOPROTEIN"/>
    <property type="match status" value="1"/>
</dbReference>
<comment type="caution">
    <text evidence="2">The sequence shown here is derived from an EMBL/GenBank/DDBJ whole genome shotgun (WGS) entry which is preliminary data.</text>
</comment>
<accession>A0A9D1KDC4</accession>
<organism evidence="2 3">
    <name type="scientific">Candidatus Caccoplasma intestinavium</name>
    <dbReference type="NCBI Taxonomy" id="2840716"/>
    <lineage>
        <taxon>Bacteria</taxon>
        <taxon>Pseudomonadati</taxon>
        <taxon>Bacteroidota</taxon>
        <taxon>Bacteroidia</taxon>
        <taxon>Bacteroidales</taxon>
        <taxon>Bacteroidaceae</taxon>
        <taxon>Bacteroidaceae incertae sedis</taxon>
        <taxon>Candidatus Caccoplasma</taxon>
    </lineage>
</organism>
<evidence type="ECO:0000313" key="3">
    <source>
        <dbReference type="Proteomes" id="UP000886722"/>
    </source>
</evidence>
<reference evidence="2" key="1">
    <citation type="submission" date="2020-10" db="EMBL/GenBank/DDBJ databases">
        <authorList>
            <person name="Gilroy R."/>
        </authorList>
    </citation>
    <scope>NUCLEOTIDE SEQUENCE</scope>
    <source>
        <strain evidence="2">21143</strain>
    </source>
</reference>
<keyword evidence="1" id="KW-0732">Signal</keyword>
<dbReference type="Proteomes" id="UP000886722">
    <property type="component" value="Unassembled WGS sequence"/>
</dbReference>
<feature type="signal peptide" evidence="1">
    <location>
        <begin position="1"/>
        <end position="26"/>
    </location>
</feature>
<evidence type="ECO:0000256" key="1">
    <source>
        <dbReference type="SAM" id="SignalP"/>
    </source>
</evidence>
<feature type="chain" id="PRO_5039586939" description="Lipoprotein" evidence="1">
    <location>
        <begin position="27"/>
        <end position="232"/>
    </location>
</feature>
<dbReference type="EMBL" id="DVKT01000046">
    <property type="protein sequence ID" value="HIT39595.1"/>
    <property type="molecule type" value="Genomic_DNA"/>
</dbReference>
<name>A0A9D1KDC4_9BACT</name>
<proteinExistence type="predicted"/>
<reference evidence="2" key="2">
    <citation type="journal article" date="2021" name="PeerJ">
        <title>Extensive microbial diversity within the chicken gut microbiome revealed by metagenomics and culture.</title>
        <authorList>
            <person name="Gilroy R."/>
            <person name="Ravi A."/>
            <person name="Getino M."/>
            <person name="Pursley I."/>
            <person name="Horton D.L."/>
            <person name="Alikhan N.F."/>
            <person name="Baker D."/>
            <person name="Gharbi K."/>
            <person name="Hall N."/>
            <person name="Watson M."/>
            <person name="Adriaenssens E.M."/>
            <person name="Foster-Nyarko E."/>
            <person name="Jarju S."/>
            <person name="Secka A."/>
            <person name="Antonio M."/>
            <person name="Oren A."/>
            <person name="Chaudhuri R.R."/>
            <person name="La Ragione R."/>
            <person name="Hildebrand F."/>
            <person name="Pallen M.J."/>
        </authorList>
    </citation>
    <scope>NUCLEOTIDE SEQUENCE</scope>
    <source>
        <strain evidence="2">21143</strain>
    </source>
</reference>
<dbReference type="AlphaFoldDB" id="A0A9D1KDC4"/>
<gene>
    <name evidence="2" type="ORF">IAD06_06115</name>
</gene>
<protein>
    <recommendedName>
        <fullName evidence="4">Lipoprotein</fullName>
    </recommendedName>
</protein>
<evidence type="ECO:0008006" key="4">
    <source>
        <dbReference type="Google" id="ProtNLM"/>
    </source>
</evidence>
<sequence length="232" mass="25920">MKRIFLLSTGVLFLCISLLISSCDEGNDEIINFKTLNLDSPQNIKLDTLNRTLTWDVVPNASSYSVKHSLLDFSPATAISNSYYLGDEYVDSWQTFYIKANGSTQGTTIYNESGSTEYTFVCPVNKTLLEAPAPHSIGYTVVERPSADVVKIKVDWESVEHAGKYKYTFSHTSSGVTSSQSETTPELYSKNLIVRTENIYYFYLTALPSEGEPYINSATTVVRLDGHLLKEE</sequence>
<evidence type="ECO:0000313" key="2">
    <source>
        <dbReference type="EMBL" id="HIT39595.1"/>
    </source>
</evidence>